<evidence type="ECO:0000256" key="6">
    <source>
        <dbReference type="SAM" id="Phobius"/>
    </source>
</evidence>
<dbReference type="RefSeq" id="WP_226370711.1">
    <property type="nucleotide sequence ID" value="NZ_JAGIKX010000003.1"/>
</dbReference>
<reference evidence="8 9" key="1">
    <citation type="submission" date="2021-03" db="EMBL/GenBank/DDBJ databases">
        <title>Genomic Encyclopedia of Type Strains, Phase IV (KMG-IV): sequencing the most valuable type-strain genomes for metagenomic binning, comparative biology and taxonomic classification.</title>
        <authorList>
            <person name="Goeker M."/>
        </authorList>
    </citation>
    <scope>NUCLEOTIDE SEQUENCE [LARGE SCALE GENOMIC DNA]</scope>
    <source>
        <strain evidence="8 9">DSM 25790</strain>
    </source>
</reference>
<feature type="transmembrane region" description="Helical" evidence="6">
    <location>
        <begin position="7"/>
        <end position="27"/>
    </location>
</feature>
<comment type="subcellular location">
    <subcellularLocation>
        <location evidence="1">Cell membrane</location>
        <topology evidence="1">Multi-pass membrane protein</topology>
    </subcellularLocation>
</comment>
<keyword evidence="3 6" id="KW-0812">Transmembrane</keyword>
<comment type="caution">
    <text evidence="8">The sequence shown here is derived from an EMBL/GenBank/DDBJ whole genome shotgun (WGS) entry which is preliminary data.</text>
</comment>
<dbReference type="InterPro" id="IPR019264">
    <property type="entry name" value="DUF2179"/>
</dbReference>
<evidence type="ECO:0000313" key="8">
    <source>
        <dbReference type="EMBL" id="MBP2256717.1"/>
    </source>
</evidence>
<keyword evidence="4 6" id="KW-1133">Transmembrane helix</keyword>
<organism evidence="8 9">
    <name type="scientific">Virgibacillus alimentarius</name>
    <dbReference type="NCBI Taxonomy" id="698769"/>
    <lineage>
        <taxon>Bacteria</taxon>
        <taxon>Bacillati</taxon>
        <taxon>Bacillota</taxon>
        <taxon>Bacilli</taxon>
        <taxon>Bacillales</taxon>
        <taxon>Bacillaceae</taxon>
        <taxon>Virgibacillus</taxon>
    </lineage>
</organism>
<evidence type="ECO:0000313" key="9">
    <source>
        <dbReference type="Proteomes" id="UP001519294"/>
    </source>
</evidence>
<feature type="transmembrane region" description="Helical" evidence="6">
    <location>
        <begin position="74"/>
        <end position="92"/>
    </location>
</feature>
<gene>
    <name evidence="8" type="ORF">J2Z81_000659</name>
</gene>
<dbReference type="PANTHER" id="PTHR33545:SF4">
    <property type="entry name" value="UPF0750 MEMBRANE PROTEIN YXKD"/>
    <property type="match status" value="1"/>
</dbReference>
<feature type="domain" description="DUF2179" evidence="7">
    <location>
        <begin position="217"/>
        <end position="269"/>
    </location>
</feature>
<sequence>MNRVIRDIIYIIIGSLIFAIGVNYFAIPNRLSEGGVIGITIVTYYLFGWSPGLVNFIINTVLLAIGYKLFTKRMTVYTMISTVFSSIFLHVTVNIGKDLHGDTLLAAIFAGLFIGFGIGLMFRAGGTSGGSSILARLAHQYFGWGIGKGMLIIDILVILGSVFIIGQQKAMYTLISVYVGAKLIDFVVEGVNERIAVLIISREPKEVLEQITNNMSRGLTVLEGRGGYTGADKEVLYLVINKQEIVHLRKIIETVDSNAYVTVHNVQEIVRKGYKKVQ</sequence>
<dbReference type="PIRSF" id="PIRSF006483">
    <property type="entry name" value="Membrane_protein_YitT"/>
    <property type="match status" value="1"/>
</dbReference>
<dbReference type="InterPro" id="IPR015867">
    <property type="entry name" value="N-reg_PII/ATP_PRibTrfase_C"/>
</dbReference>
<protein>
    <submittedName>
        <fullName evidence="8">Uncharacterized membrane-anchored protein YitT (DUF2179 family)</fullName>
    </submittedName>
</protein>
<dbReference type="InterPro" id="IPR051461">
    <property type="entry name" value="UPF0750_membrane"/>
</dbReference>
<accession>A0ABS4S8I7</accession>
<dbReference type="InterPro" id="IPR003740">
    <property type="entry name" value="YitT"/>
</dbReference>
<keyword evidence="5 6" id="KW-0472">Membrane</keyword>
<dbReference type="EMBL" id="JAGIKX010000003">
    <property type="protein sequence ID" value="MBP2256717.1"/>
    <property type="molecule type" value="Genomic_DNA"/>
</dbReference>
<dbReference type="Pfam" id="PF10035">
    <property type="entry name" value="DUF2179"/>
    <property type="match status" value="1"/>
</dbReference>
<dbReference type="Gene3D" id="3.30.70.120">
    <property type="match status" value="1"/>
</dbReference>
<evidence type="ECO:0000256" key="1">
    <source>
        <dbReference type="ARBA" id="ARBA00004651"/>
    </source>
</evidence>
<evidence type="ECO:0000259" key="7">
    <source>
        <dbReference type="Pfam" id="PF10035"/>
    </source>
</evidence>
<dbReference type="PANTHER" id="PTHR33545">
    <property type="entry name" value="UPF0750 MEMBRANE PROTEIN YITT-RELATED"/>
    <property type="match status" value="1"/>
</dbReference>
<dbReference type="CDD" id="cd16380">
    <property type="entry name" value="YitT_C"/>
    <property type="match status" value="1"/>
</dbReference>
<evidence type="ECO:0000256" key="4">
    <source>
        <dbReference type="ARBA" id="ARBA00022989"/>
    </source>
</evidence>
<keyword evidence="9" id="KW-1185">Reference proteome</keyword>
<feature type="transmembrane region" description="Helical" evidence="6">
    <location>
        <begin position="47"/>
        <end position="67"/>
    </location>
</feature>
<evidence type="ECO:0000256" key="2">
    <source>
        <dbReference type="ARBA" id="ARBA00022475"/>
    </source>
</evidence>
<evidence type="ECO:0000256" key="5">
    <source>
        <dbReference type="ARBA" id="ARBA00023136"/>
    </source>
</evidence>
<proteinExistence type="predicted"/>
<dbReference type="Pfam" id="PF02588">
    <property type="entry name" value="YitT_membrane"/>
    <property type="match status" value="1"/>
</dbReference>
<feature type="transmembrane region" description="Helical" evidence="6">
    <location>
        <begin position="104"/>
        <end position="122"/>
    </location>
</feature>
<name>A0ABS4S8I7_9BACI</name>
<feature type="transmembrane region" description="Helical" evidence="6">
    <location>
        <begin position="142"/>
        <end position="166"/>
    </location>
</feature>
<dbReference type="Proteomes" id="UP001519294">
    <property type="component" value="Unassembled WGS sequence"/>
</dbReference>
<evidence type="ECO:0000256" key="3">
    <source>
        <dbReference type="ARBA" id="ARBA00022692"/>
    </source>
</evidence>
<keyword evidence="2" id="KW-1003">Cell membrane</keyword>